<dbReference type="OrthoDB" id="7560678at2"/>
<name>A0A1H5VP01_9SPHI</name>
<gene>
    <name evidence="1" type="ORF">SAMN05421877_103190</name>
</gene>
<keyword evidence="2" id="KW-1185">Reference proteome</keyword>
<dbReference type="Proteomes" id="UP000236731">
    <property type="component" value="Unassembled WGS sequence"/>
</dbReference>
<accession>A0A1H5VP01</accession>
<dbReference type="RefSeq" id="WP_103905559.1">
    <property type="nucleotide sequence ID" value="NZ_CP049246.1"/>
</dbReference>
<reference evidence="2" key="1">
    <citation type="submission" date="2016-10" db="EMBL/GenBank/DDBJ databases">
        <authorList>
            <person name="Varghese N."/>
            <person name="Submissions S."/>
        </authorList>
    </citation>
    <scope>NUCLEOTIDE SEQUENCE [LARGE SCALE GENOMIC DNA]</scope>
    <source>
        <strain evidence="2">DSM 22361</strain>
    </source>
</reference>
<evidence type="ECO:0000313" key="1">
    <source>
        <dbReference type="EMBL" id="SEF89029.1"/>
    </source>
</evidence>
<dbReference type="Gene3D" id="3.40.50.2000">
    <property type="entry name" value="Glycogen Phosphorylase B"/>
    <property type="match status" value="2"/>
</dbReference>
<keyword evidence="1" id="KW-0808">Transferase</keyword>
<protein>
    <submittedName>
        <fullName evidence="1">Glycosyltransferase involved in cell wall bisynthesis</fullName>
    </submittedName>
</protein>
<dbReference type="GO" id="GO:0016740">
    <property type="term" value="F:transferase activity"/>
    <property type="evidence" value="ECO:0007669"/>
    <property type="project" value="UniProtKB-KW"/>
</dbReference>
<evidence type="ECO:0000313" key="2">
    <source>
        <dbReference type="Proteomes" id="UP000236731"/>
    </source>
</evidence>
<proteinExistence type="predicted"/>
<dbReference type="AlphaFoldDB" id="A0A1H5VP01"/>
<dbReference type="SUPFAM" id="SSF53756">
    <property type="entry name" value="UDP-Glycosyltransferase/glycogen phosphorylase"/>
    <property type="match status" value="1"/>
</dbReference>
<dbReference type="EMBL" id="FNUT01000003">
    <property type="protein sequence ID" value="SEF89029.1"/>
    <property type="molecule type" value="Genomic_DNA"/>
</dbReference>
<sequence>MDSKETKVNRPKIIIVSGFYPIFKGGAEYQMRLIADELKSDYEIVFLYLGDVPGAAVGKTYFEYHDGYKVYFIQGPSKLDGLFLRYFYSRRLFKILQIEKPKFVYQRVYKFISFYFSVFQKELNFQHFIHVADLFTIDFKQSTLRDKINFRFFNKTKDNGSKFIVQTSEQKKVLNSYGIEPVLQIYNMHPTIELEIQQIAEEKYANPVKHIVWVANIKPIKQLEVFITLAEEFIESKNLVFDVIGDLQDIEYGEALKLRMNKLSNLNHYSDKDNSFVNQFILDYAFVVMNTSKSEGFSNVFIQSWLRGVPVISLNSNPDELFDKISEFGFFCGNSTVTLKESLSLLLDNRDYVRRSSVCYKKSKELFSFSNIVKINKLLSD</sequence>
<organism evidence="1 2">
    <name type="scientific">Sphingobacterium lactis</name>
    <dbReference type="NCBI Taxonomy" id="797291"/>
    <lineage>
        <taxon>Bacteria</taxon>
        <taxon>Pseudomonadati</taxon>
        <taxon>Bacteroidota</taxon>
        <taxon>Sphingobacteriia</taxon>
        <taxon>Sphingobacteriales</taxon>
        <taxon>Sphingobacteriaceae</taxon>
        <taxon>Sphingobacterium</taxon>
    </lineage>
</organism>